<keyword evidence="1" id="KW-0812">Transmembrane</keyword>
<gene>
    <name evidence="2" type="ORF">RD110_19410</name>
</gene>
<dbReference type="KEGG" id="rhy:RD110_19410"/>
<accession>A0A1P8JZD4</accession>
<dbReference type="RefSeq" id="WP_076201226.1">
    <property type="nucleotide sequence ID" value="NZ_CP019236.1"/>
</dbReference>
<evidence type="ECO:0000313" key="2">
    <source>
        <dbReference type="EMBL" id="APW39110.1"/>
    </source>
</evidence>
<name>A0A1P8JZD4_9BURK</name>
<proteinExistence type="predicted"/>
<keyword evidence="1" id="KW-1133">Transmembrane helix</keyword>
<dbReference type="OrthoDB" id="9155042at2"/>
<keyword evidence="1" id="KW-0472">Membrane</keyword>
<sequence length="90" mass="10668">MFHAVSLKELHRIKKWHVAHKAEHPLEYELLDLVLTLWLMGWVGWIPALMLHVLWTLPLCALAMLLPTGYVRLRARAHQRQRLRCDWLVG</sequence>
<dbReference type="Proteomes" id="UP000186609">
    <property type="component" value="Chromosome"/>
</dbReference>
<dbReference type="AlphaFoldDB" id="A0A1P8JZD4"/>
<evidence type="ECO:0000313" key="3">
    <source>
        <dbReference type="Proteomes" id="UP000186609"/>
    </source>
</evidence>
<reference evidence="2 3" key="1">
    <citation type="submission" date="2017-01" db="EMBL/GenBank/DDBJ databases">
        <authorList>
            <person name="Mah S.A."/>
            <person name="Swanson W.J."/>
            <person name="Moy G.W."/>
            <person name="Vacquier V.D."/>
        </authorList>
    </citation>
    <scope>NUCLEOTIDE SEQUENCE [LARGE SCALE GENOMIC DNA]</scope>
    <source>
        <strain evidence="2 3">DCY110</strain>
    </source>
</reference>
<keyword evidence="3" id="KW-1185">Reference proteome</keyword>
<protein>
    <submittedName>
        <fullName evidence="2">Uncharacterized protein</fullName>
    </submittedName>
</protein>
<dbReference type="EMBL" id="CP019236">
    <property type="protein sequence ID" value="APW39110.1"/>
    <property type="molecule type" value="Genomic_DNA"/>
</dbReference>
<organism evidence="2 3">
    <name type="scientific">Rhodoferax koreensis</name>
    <dbReference type="NCBI Taxonomy" id="1842727"/>
    <lineage>
        <taxon>Bacteria</taxon>
        <taxon>Pseudomonadati</taxon>
        <taxon>Pseudomonadota</taxon>
        <taxon>Betaproteobacteria</taxon>
        <taxon>Burkholderiales</taxon>
        <taxon>Comamonadaceae</taxon>
        <taxon>Rhodoferax</taxon>
    </lineage>
</organism>
<evidence type="ECO:0000256" key="1">
    <source>
        <dbReference type="SAM" id="Phobius"/>
    </source>
</evidence>
<feature type="transmembrane region" description="Helical" evidence="1">
    <location>
        <begin position="54"/>
        <end position="73"/>
    </location>
</feature>